<dbReference type="EMBL" id="CADCXN010000093">
    <property type="protein sequence ID" value="CAA9892238.1"/>
    <property type="molecule type" value="Genomic_DNA"/>
</dbReference>
<gene>
    <name evidence="1" type="ORF">METHB2_610003</name>
</gene>
<name>A0A8S0XU29_9GAMM</name>
<sequence length="67" mass="7224">MAAEIAQVVTPELAEAQLMEQNSERSSTPRGSRHWAAASVSLRALTDGVFIPVQTPGKIVEQTVKFS</sequence>
<protein>
    <submittedName>
        <fullName evidence="1">Uncharacterized protein</fullName>
    </submittedName>
</protein>
<keyword evidence="2" id="KW-1185">Reference proteome</keyword>
<evidence type="ECO:0000313" key="1">
    <source>
        <dbReference type="EMBL" id="CAA9892238.1"/>
    </source>
</evidence>
<dbReference type="AlphaFoldDB" id="A0A8S0XU29"/>
<organism evidence="1 2">
    <name type="scientific">Candidatus Methylobacter favarea</name>
    <dbReference type="NCBI Taxonomy" id="2707345"/>
    <lineage>
        <taxon>Bacteria</taxon>
        <taxon>Pseudomonadati</taxon>
        <taxon>Pseudomonadota</taxon>
        <taxon>Gammaproteobacteria</taxon>
        <taxon>Methylococcales</taxon>
        <taxon>Methylococcaceae</taxon>
        <taxon>Methylobacter</taxon>
    </lineage>
</organism>
<evidence type="ECO:0000313" key="2">
    <source>
        <dbReference type="Proteomes" id="UP000494216"/>
    </source>
</evidence>
<comment type="caution">
    <text evidence="1">The sequence shown here is derived from an EMBL/GenBank/DDBJ whole genome shotgun (WGS) entry which is preliminary data.</text>
</comment>
<proteinExistence type="predicted"/>
<reference evidence="1 2" key="1">
    <citation type="submission" date="2020-02" db="EMBL/GenBank/DDBJ databases">
        <authorList>
            <person name="Hogendoorn C."/>
        </authorList>
    </citation>
    <scope>NUCLEOTIDE SEQUENCE [LARGE SCALE GENOMIC DNA]</scope>
    <source>
        <strain evidence="1">METHB21</strain>
    </source>
</reference>
<dbReference type="Proteomes" id="UP000494216">
    <property type="component" value="Unassembled WGS sequence"/>
</dbReference>
<accession>A0A8S0XU29</accession>